<dbReference type="AlphaFoldDB" id="A0A0C3GB35"/>
<name>A0A0C3GB35_PILCF</name>
<dbReference type="EMBL" id="KN832976">
    <property type="protein sequence ID" value="KIM88939.1"/>
    <property type="molecule type" value="Genomic_DNA"/>
</dbReference>
<dbReference type="HOGENOM" id="CLU_2850479_0_0_1"/>
<evidence type="ECO:0000313" key="1">
    <source>
        <dbReference type="EMBL" id="KIM88939.1"/>
    </source>
</evidence>
<accession>A0A0C3GB35</accession>
<evidence type="ECO:0000313" key="2">
    <source>
        <dbReference type="Proteomes" id="UP000054166"/>
    </source>
</evidence>
<gene>
    <name evidence="1" type="ORF">PILCRDRAFT_813937</name>
</gene>
<dbReference type="InParanoid" id="A0A0C3GB35"/>
<organism evidence="1 2">
    <name type="scientific">Piloderma croceum (strain F 1598)</name>
    <dbReference type="NCBI Taxonomy" id="765440"/>
    <lineage>
        <taxon>Eukaryota</taxon>
        <taxon>Fungi</taxon>
        <taxon>Dikarya</taxon>
        <taxon>Basidiomycota</taxon>
        <taxon>Agaricomycotina</taxon>
        <taxon>Agaricomycetes</taxon>
        <taxon>Agaricomycetidae</taxon>
        <taxon>Atheliales</taxon>
        <taxon>Atheliaceae</taxon>
        <taxon>Piloderma</taxon>
    </lineage>
</organism>
<reference evidence="1 2" key="1">
    <citation type="submission" date="2014-04" db="EMBL/GenBank/DDBJ databases">
        <authorList>
            <consortium name="DOE Joint Genome Institute"/>
            <person name="Kuo A."/>
            <person name="Tarkka M."/>
            <person name="Buscot F."/>
            <person name="Kohler A."/>
            <person name="Nagy L.G."/>
            <person name="Floudas D."/>
            <person name="Copeland A."/>
            <person name="Barry K.W."/>
            <person name="Cichocki N."/>
            <person name="Veneault-Fourrey C."/>
            <person name="LaButti K."/>
            <person name="Lindquist E.A."/>
            <person name="Lipzen A."/>
            <person name="Lundell T."/>
            <person name="Morin E."/>
            <person name="Murat C."/>
            <person name="Sun H."/>
            <person name="Tunlid A."/>
            <person name="Henrissat B."/>
            <person name="Grigoriev I.V."/>
            <person name="Hibbett D.S."/>
            <person name="Martin F."/>
            <person name="Nordberg H.P."/>
            <person name="Cantor M.N."/>
            <person name="Hua S.X."/>
        </authorList>
    </citation>
    <scope>NUCLEOTIDE SEQUENCE [LARGE SCALE GENOMIC DNA]</scope>
    <source>
        <strain evidence="1 2">F 1598</strain>
    </source>
</reference>
<protein>
    <submittedName>
        <fullName evidence="1">Uncharacterized protein</fullName>
    </submittedName>
</protein>
<proteinExistence type="predicted"/>
<keyword evidence="2" id="KW-1185">Reference proteome</keyword>
<dbReference type="Proteomes" id="UP000054166">
    <property type="component" value="Unassembled WGS sequence"/>
</dbReference>
<sequence>MPSQLVEPLTTLIGLTCPDGIELISSIQLLFADISSAPWGSMHIGPEIGDFGSFVLKVLPHIHTH</sequence>
<reference evidence="2" key="2">
    <citation type="submission" date="2015-01" db="EMBL/GenBank/DDBJ databases">
        <title>Evolutionary Origins and Diversification of the Mycorrhizal Mutualists.</title>
        <authorList>
            <consortium name="DOE Joint Genome Institute"/>
            <consortium name="Mycorrhizal Genomics Consortium"/>
            <person name="Kohler A."/>
            <person name="Kuo A."/>
            <person name="Nagy L.G."/>
            <person name="Floudas D."/>
            <person name="Copeland A."/>
            <person name="Barry K.W."/>
            <person name="Cichocki N."/>
            <person name="Veneault-Fourrey C."/>
            <person name="LaButti K."/>
            <person name="Lindquist E.A."/>
            <person name="Lipzen A."/>
            <person name="Lundell T."/>
            <person name="Morin E."/>
            <person name="Murat C."/>
            <person name="Riley R."/>
            <person name="Ohm R."/>
            <person name="Sun H."/>
            <person name="Tunlid A."/>
            <person name="Henrissat B."/>
            <person name="Grigoriev I.V."/>
            <person name="Hibbett D.S."/>
            <person name="Martin F."/>
        </authorList>
    </citation>
    <scope>NUCLEOTIDE SEQUENCE [LARGE SCALE GENOMIC DNA]</scope>
    <source>
        <strain evidence="2">F 1598</strain>
    </source>
</reference>